<dbReference type="EMBL" id="QLLQ01000012">
    <property type="protein sequence ID" value="RAJ21050.1"/>
    <property type="molecule type" value="Genomic_DNA"/>
</dbReference>
<gene>
    <name evidence="1" type="ORF">LX77_02803</name>
</gene>
<name>A0A327RVT7_9FLAO</name>
<proteinExistence type="predicted"/>
<organism evidence="1 2">
    <name type="scientific">Gelidibacter algens</name>
    <dbReference type="NCBI Taxonomy" id="49280"/>
    <lineage>
        <taxon>Bacteria</taxon>
        <taxon>Pseudomonadati</taxon>
        <taxon>Bacteroidota</taxon>
        <taxon>Flavobacteriia</taxon>
        <taxon>Flavobacteriales</taxon>
        <taxon>Flavobacteriaceae</taxon>
        <taxon>Gelidibacter</taxon>
    </lineage>
</organism>
<reference evidence="1 2" key="1">
    <citation type="submission" date="2018-06" db="EMBL/GenBank/DDBJ databases">
        <title>Genomic Encyclopedia of Archaeal and Bacterial Type Strains, Phase II (KMG-II): from individual species to whole genera.</title>
        <authorList>
            <person name="Goeker M."/>
        </authorList>
    </citation>
    <scope>NUCLEOTIDE SEQUENCE [LARGE SCALE GENOMIC DNA]</scope>
    <source>
        <strain evidence="1 2">DSM 12408</strain>
    </source>
</reference>
<evidence type="ECO:0000313" key="1">
    <source>
        <dbReference type="EMBL" id="RAJ21050.1"/>
    </source>
</evidence>
<keyword evidence="2" id="KW-1185">Reference proteome</keyword>
<evidence type="ECO:0000313" key="2">
    <source>
        <dbReference type="Proteomes" id="UP000248987"/>
    </source>
</evidence>
<sequence length="52" mass="5740">MLICAPTSMPNRDTPQNQTIRAGAEQIHLYFPLLQNKRVAISANQTSIIGES</sequence>
<dbReference type="Proteomes" id="UP000248987">
    <property type="component" value="Unassembled WGS sequence"/>
</dbReference>
<dbReference type="AlphaFoldDB" id="A0A327RVT7"/>
<accession>A0A327RVT7</accession>
<comment type="caution">
    <text evidence="1">The sequence shown here is derived from an EMBL/GenBank/DDBJ whole genome shotgun (WGS) entry which is preliminary data.</text>
</comment>
<protein>
    <submittedName>
        <fullName evidence="1">Uncharacterized protein</fullName>
    </submittedName>
</protein>